<dbReference type="InterPro" id="IPR000821">
    <property type="entry name" value="Ala_racemase"/>
</dbReference>
<comment type="cofactor">
    <cofactor evidence="2 5 6">
        <name>pyridoxal 5'-phosphate</name>
        <dbReference type="ChEBI" id="CHEBI:597326"/>
    </cofactor>
</comment>
<dbReference type="InterPro" id="IPR009006">
    <property type="entry name" value="Ala_racemase/Decarboxylase_C"/>
</dbReference>
<feature type="binding site" evidence="5 7">
    <location>
        <position position="322"/>
    </location>
    <ligand>
        <name>substrate</name>
    </ligand>
</feature>
<dbReference type="InterPro" id="IPR001608">
    <property type="entry name" value="Ala_racemase_N"/>
</dbReference>
<comment type="function">
    <text evidence="5">Catalyzes the interconversion of L-alanine and D-alanine. May also act on other amino acids.</text>
</comment>
<feature type="domain" description="Alanine racemase C-terminal" evidence="8">
    <location>
        <begin position="253"/>
        <end position="381"/>
    </location>
</feature>
<dbReference type="EC" id="5.1.1.1" evidence="5"/>
<evidence type="ECO:0000256" key="1">
    <source>
        <dbReference type="ARBA" id="ARBA00000316"/>
    </source>
</evidence>
<dbReference type="PROSITE" id="PS00395">
    <property type="entry name" value="ALANINE_RACEMASE"/>
    <property type="match status" value="1"/>
</dbReference>
<comment type="caution">
    <text evidence="9">The sequence shown here is derived from an EMBL/GenBank/DDBJ whole genome shotgun (WGS) entry which is preliminary data.</text>
</comment>
<feature type="modified residue" description="N6-(pyridoxal phosphate)lysine" evidence="5 6">
    <location>
        <position position="46"/>
    </location>
</feature>
<dbReference type="GO" id="GO:0030632">
    <property type="term" value="P:D-alanine biosynthetic process"/>
    <property type="evidence" value="ECO:0007669"/>
    <property type="project" value="UniProtKB-UniRule"/>
</dbReference>
<keyword evidence="10" id="KW-1185">Reference proteome</keyword>
<feature type="binding site" evidence="5 7">
    <location>
        <position position="144"/>
    </location>
    <ligand>
        <name>substrate</name>
    </ligand>
</feature>
<dbReference type="Pfam" id="PF00842">
    <property type="entry name" value="Ala_racemase_C"/>
    <property type="match status" value="1"/>
</dbReference>
<dbReference type="PRINTS" id="PR00992">
    <property type="entry name" value="ALARACEMASE"/>
</dbReference>
<evidence type="ECO:0000256" key="5">
    <source>
        <dbReference type="HAMAP-Rule" id="MF_01201"/>
    </source>
</evidence>
<dbReference type="GO" id="GO:0005829">
    <property type="term" value="C:cytosol"/>
    <property type="evidence" value="ECO:0007669"/>
    <property type="project" value="TreeGrafter"/>
</dbReference>
<dbReference type="FunFam" id="2.40.37.10:FF:000006">
    <property type="entry name" value="Alanine racemase"/>
    <property type="match status" value="1"/>
</dbReference>
<dbReference type="GO" id="GO:0030170">
    <property type="term" value="F:pyridoxal phosphate binding"/>
    <property type="evidence" value="ECO:0007669"/>
    <property type="project" value="UniProtKB-UniRule"/>
</dbReference>
<dbReference type="InterPro" id="IPR029066">
    <property type="entry name" value="PLP-binding_barrel"/>
</dbReference>
<protein>
    <recommendedName>
        <fullName evidence="5">Alanine racemase</fullName>
        <ecNumber evidence="5">5.1.1.1</ecNumber>
    </recommendedName>
</protein>
<comment type="catalytic activity">
    <reaction evidence="1 5">
        <text>L-alanine = D-alanine</text>
        <dbReference type="Rhea" id="RHEA:20249"/>
        <dbReference type="ChEBI" id="CHEBI:57416"/>
        <dbReference type="ChEBI" id="CHEBI:57972"/>
        <dbReference type="EC" id="5.1.1.1"/>
    </reaction>
</comment>
<reference evidence="9" key="1">
    <citation type="submission" date="2020-09" db="EMBL/GenBank/DDBJ databases">
        <title>A novel bacterium of genus Hazenella, isolated from South China Sea.</title>
        <authorList>
            <person name="Huang H."/>
            <person name="Mo K."/>
            <person name="Hu Y."/>
        </authorList>
    </citation>
    <scope>NUCLEOTIDE SEQUENCE</scope>
    <source>
        <strain evidence="9">IB182357</strain>
    </source>
</reference>
<comment type="pathway">
    <text evidence="5">Amino-acid biosynthesis; D-alanine biosynthesis; D-alanine from L-alanine: step 1/1.</text>
</comment>
<evidence type="ECO:0000313" key="9">
    <source>
        <dbReference type="EMBL" id="MBD1372304.1"/>
    </source>
</evidence>
<dbReference type="SUPFAM" id="SSF51419">
    <property type="entry name" value="PLP-binding barrel"/>
    <property type="match status" value="1"/>
</dbReference>
<dbReference type="GO" id="GO:0008784">
    <property type="term" value="F:alanine racemase activity"/>
    <property type="evidence" value="ECO:0007669"/>
    <property type="project" value="UniProtKB-UniRule"/>
</dbReference>
<dbReference type="NCBIfam" id="TIGR00492">
    <property type="entry name" value="alr"/>
    <property type="match status" value="1"/>
</dbReference>
<dbReference type="HAMAP" id="MF_01201">
    <property type="entry name" value="Ala_racemase"/>
    <property type="match status" value="1"/>
</dbReference>
<dbReference type="CDD" id="cd00430">
    <property type="entry name" value="PLPDE_III_AR"/>
    <property type="match status" value="1"/>
</dbReference>
<evidence type="ECO:0000259" key="8">
    <source>
        <dbReference type="SMART" id="SM01005"/>
    </source>
</evidence>
<dbReference type="GO" id="GO:0009252">
    <property type="term" value="P:peptidoglycan biosynthetic process"/>
    <property type="evidence" value="ECO:0007669"/>
    <property type="project" value="TreeGrafter"/>
</dbReference>
<accession>A0A926N608</accession>
<name>A0A926N608_9BACL</name>
<dbReference type="PANTHER" id="PTHR30511">
    <property type="entry name" value="ALANINE RACEMASE"/>
    <property type="match status" value="1"/>
</dbReference>
<dbReference type="Pfam" id="PF01168">
    <property type="entry name" value="Ala_racemase_N"/>
    <property type="match status" value="1"/>
</dbReference>
<evidence type="ECO:0000256" key="6">
    <source>
        <dbReference type="PIRSR" id="PIRSR600821-50"/>
    </source>
</evidence>
<organism evidence="9 10">
    <name type="scientific">Polycladospora coralii</name>
    <dbReference type="NCBI Taxonomy" id="2771432"/>
    <lineage>
        <taxon>Bacteria</taxon>
        <taxon>Bacillati</taxon>
        <taxon>Bacillota</taxon>
        <taxon>Bacilli</taxon>
        <taxon>Bacillales</taxon>
        <taxon>Thermoactinomycetaceae</taxon>
        <taxon>Polycladospora</taxon>
    </lineage>
</organism>
<feature type="active site" description="Proton acceptor; specific for D-alanine" evidence="5">
    <location>
        <position position="46"/>
    </location>
</feature>
<dbReference type="Gene3D" id="3.20.20.10">
    <property type="entry name" value="Alanine racemase"/>
    <property type="match status" value="1"/>
</dbReference>
<dbReference type="SMART" id="SM01005">
    <property type="entry name" value="Ala_racemase_C"/>
    <property type="match status" value="1"/>
</dbReference>
<feature type="active site" description="Proton acceptor; specific for L-alanine" evidence="5">
    <location>
        <position position="274"/>
    </location>
</feature>
<comment type="similarity">
    <text evidence="5">Belongs to the alanine racemase family.</text>
</comment>
<proteinExistence type="inferred from homology"/>
<keyword evidence="4 5" id="KW-0413">Isomerase</keyword>
<dbReference type="FunFam" id="3.20.20.10:FF:000002">
    <property type="entry name" value="Alanine racemase"/>
    <property type="match status" value="1"/>
</dbReference>
<dbReference type="InterPro" id="IPR020622">
    <property type="entry name" value="Ala_racemase_pyridoxalP-BS"/>
</dbReference>
<dbReference type="EMBL" id="JACXAH010000010">
    <property type="protein sequence ID" value="MBD1372304.1"/>
    <property type="molecule type" value="Genomic_DNA"/>
</dbReference>
<keyword evidence="3 5" id="KW-0663">Pyridoxal phosphate</keyword>
<dbReference type="RefSeq" id="WP_191141936.1">
    <property type="nucleotide sequence ID" value="NZ_JACXAH010000010.1"/>
</dbReference>
<dbReference type="SUPFAM" id="SSF50621">
    <property type="entry name" value="Alanine racemase C-terminal domain-like"/>
    <property type="match status" value="1"/>
</dbReference>
<evidence type="ECO:0000313" key="10">
    <source>
        <dbReference type="Proteomes" id="UP000661691"/>
    </source>
</evidence>
<dbReference type="Gene3D" id="2.40.37.10">
    <property type="entry name" value="Lyase, Ornithine Decarboxylase, Chain A, domain 1"/>
    <property type="match status" value="1"/>
</dbReference>
<dbReference type="InterPro" id="IPR011079">
    <property type="entry name" value="Ala_racemase_C"/>
</dbReference>
<evidence type="ECO:0000256" key="4">
    <source>
        <dbReference type="ARBA" id="ARBA00023235"/>
    </source>
</evidence>
<dbReference type="AlphaFoldDB" id="A0A926N608"/>
<dbReference type="PANTHER" id="PTHR30511:SF0">
    <property type="entry name" value="ALANINE RACEMASE, CATABOLIC-RELATED"/>
    <property type="match status" value="1"/>
</dbReference>
<dbReference type="Proteomes" id="UP000661691">
    <property type="component" value="Unassembled WGS sequence"/>
</dbReference>
<evidence type="ECO:0000256" key="7">
    <source>
        <dbReference type="PIRSR" id="PIRSR600821-52"/>
    </source>
</evidence>
<sequence length="396" mass="43638">MSVDLKNERYYARETIVEVNLDAIHHNIKQFSNVLPPGTHMMAVVKADGYGHGAIHVAKAALEAGATYIGVAFVDEGIELREAGIEAPILVLGHTSPHAIPLALQNELTLTAYTKETLLRVAGYGEKKDRKIPIHVKVDTGMGRIGVDPAEIDSFLQYADALKYVEIEGLYTHYATADEADKSYMHKQWDLFADIMLRVEQMGLSIPYIHIANSAGTIEWPHHVYNMVRLGVSMYGYYPSTEVSTADVSLQPALTFKSSVSHLKQLPAGHGVSYGITYLATGKEWIATVPVGYADGYPRSLSNISFVLVGGIRCPVIGTICMDQLMVDVTEAMPVYTGDEVVLYGQQGDQTITVEEVAQLLGTINYEIPCMLNHRIPRVYLKQGNEVGVRNRLRSK</sequence>
<evidence type="ECO:0000256" key="3">
    <source>
        <dbReference type="ARBA" id="ARBA00022898"/>
    </source>
</evidence>
<evidence type="ECO:0000256" key="2">
    <source>
        <dbReference type="ARBA" id="ARBA00001933"/>
    </source>
</evidence>
<gene>
    <name evidence="9" type="ORF">IC620_08040</name>
</gene>